<keyword evidence="5 8" id="KW-0653">Protein transport</keyword>
<comment type="subcellular location">
    <subcellularLocation>
        <location evidence="1">Cell membrane</location>
        <topology evidence="1">Multi-pass membrane protein</topology>
    </subcellularLocation>
    <subcellularLocation>
        <location evidence="8">Membrane</location>
        <topology evidence="8">Multi-pass membrane protein</topology>
    </subcellularLocation>
</comment>
<dbReference type="AlphaFoldDB" id="A0A6N9NEY2"/>
<keyword evidence="2 8" id="KW-0813">Transport</keyword>
<evidence type="ECO:0000256" key="5">
    <source>
        <dbReference type="ARBA" id="ARBA00022927"/>
    </source>
</evidence>
<protein>
    <submittedName>
        <fullName evidence="12">MotA/TolQ/ExbB proton channel family protein</fullName>
    </submittedName>
</protein>
<keyword evidence="13" id="KW-1185">Reference proteome</keyword>
<evidence type="ECO:0000256" key="6">
    <source>
        <dbReference type="ARBA" id="ARBA00022989"/>
    </source>
</evidence>
<dbReference type="Pfam" id="PF01618">
    <property type="entry name" value="MotA_ExbB"/>
    <property type="match status" value="1"/>
</dbReference>
<keyword evidence="10" id="KW-0732">Signal</keyword>
<name>A0A6N9NEY2_9FLAO</name>
<dbReference type="Proteomes" id="UP000470771">
    <property type="component" value="Unassembled WGS sequence"/>
</dbReference>
<feature type="transmembrane region" description="Helical" evidence="9">
    <location>
        <begin position="85"/>
        <end position="106"/>
    </location>
</feature>
<keyword evidence="6 9" id="KW-1133">Transmembrane helix</keyword>
<organism evidence="12 13">
    <name type="scientific">Acidiluteibacter ferrifornacis</name>
    <dbReference type="NCBI Taxonomy" id="2692424"/>
    <lineage>
        <taxon>Bacteria</taxon>
        <taxon>Pseudomonadati</taxon>
        <taxon>Bacteroidota</taxon>
        <taxon>Flavobacteriia</taxon>
        <taxon>Flavobacteriales</taxon>
        <taxon>Cryomorphaceae</taxon>
        <taxon>Acidiluteibacter</taxon>
    </lineage>
</organism>
<feature type="transmembrane region" description="Helical" evidence="9">
    <location>
        <begin position="183"/>
        <end position="207"/>
    </location>
</feature>
<feature type="transmembrane region" description="Helical" evidence="9">
    <location>
        <begin position="227"/>
        <end position="250"/>
    </location>
</feature>
<evidence type="ECO:0000256" key="2">
    <source>
        <dbReference type="ARBA" id="ARBA00022448"/>
    </source>
</evidence>
<evidence type="ECO:0000256" key="4">
    <source>
        <dbReference type="ARBA" id="ARBA00022692"/>
    </source>
</evidence>
<evidence type="ECO:0000256" key="10">
    <source>
        <dbReference type="SAM" id="SignalP"/>
    </source>
</evidence>
<feature type="signal peptide" evidence="10">
    <location>
        <begin position="1"/>
        <end position="24"/>
    </location>
</feature>
<feature type="chain" id="PRO_5026792576" evidence="10">
    <location>
        <begin position="25"/>
        <end position="278"/>
    </location>
</feature>
<evidence type="ECO:0000256" key="1">
    <source>
        <dbReference type="ARBA" id="ARBA00004651"/>
    </source>
</evidence>
<reference evidence="12 13" key="1">
    <citation type="submission" date="2019-12" db="EMBL/GenBank/DDBJ databases">
        <authorList>
            <person name="Zhao J."/>
        </authorList>
    </citation>
    <scope>NUCLEOTIDE SEQUENCE [LARGE SCALE GENOMIC DNA]</scope>
    <source>
        <strain evidence="12 13">S-15</strain>
    </source>
</reference>
<dbReference type="EMBL" id="WWNE01000004">
    <property type="protein sequence ID" value="NBG65196.1"/>
    <property type="molecule type" value="Genomic_DNA"/>
</dbReference>
<dbReference type="PANTHER" id="PTHR30625:SF15">
    <property type="entry name" value="BIOPOLYMER TRANSPORT PROTEIN EXBB"/>
    <property type="match status" value="1"/>
</dbReference>
<comment type="caution">
    <text evidence="12">The sequence shown here is derived from an EMBL/GenBank/DDBJ whole genome shotgun (WGS) entry which is preliminary data.</text>
</comment>
<evidence type="ECO:0000259" key="11">
    <source>
        <dbReference type="Pfam" id="PF01618"/>
    </source>
</evidence>
<comment type="similarity">
    <text evidence="8">Belongs to the exbB/tolQ family.</text>
</comment>
<keyword evidence="4 9" id="KW-0812">Transmembrane</keyword>
<sequence>MKKLFALVAVTGLLSFGAFNKTFAQEETAADTTEMTTDSAMAEEAAVEEVKEPVKEEVQEPEVVKAEQSFHQILKTKFIEGGPEFMGIVLLCLILGLAIVIERIIYLNMATTNTDKLLKNVENALNSGGVDAAKEVCRNTAGPVASIFYQGLDRSHEGVEMVEKTVVSYGSVQMGLLEKGVSWISLFIALAPMLGFMGTVIGMIGAFDAIEAAGDISPSLVAGGIKVALLTTVFGLIVAMILQVFYNYIVAKVDSIVNDMEDASISLVDLLVKHELKK</sequence>
<dbReference type="InterPro" id="IPR050790">
    <property type="entry name" value="ExbB/TolQ_transport"/>
</dbReference>
<keyword evidence="3" id="KW-1003">Cell membrane</keyword>
<evidence type="ECO:0000256" key="8">
    <source>
        <dbReference type="RuleBase" id="RU004057"/>
    </source>
</evidence>
<gene>
    <name evidence="12" type="ORF">GQN54_03660</name>
</gene>
<accession>A0A6N9NEY2</accession>
<evidence type="ECO:0000256" key="3">
    <source>
        <dbReference type="ARBA" id="ARBA00022475"/>
    </source>
</evidence>
<dbReference type="InterPro" id="IPR002898">
    <property type="entry name" value="MotA_ExbB_proton_chnl"/>
</dbReference>
<dbReference type="PANTHER" id="PTHR30625">
    <property type="entry name" value="PROTEIN TOLQ"/>
    <property type="match status" value="1"/>
</dbReference>
<dbReference type="GO" id="GO:0005886">
    <property type="term" value="C:plasma membrane"/>
    <property type="evidence" value="ECO:0007669"/>
    <property type="project" value="UniProtKB-SubCell"/>
</dbReference>
<dbReference type="RefSeq" id="WP_160632103.1">
    <property type="nucleotide sequence ID" value="NZ_WWNE01000004.1"/>
</dbReference>
<keyword evidence="7 9" id="KW-0472">Membrane</keyword>
<evidence type="ECO:0000256" key="9">
    <source>
        <dbReference type="SAM" id="Phobius"/>
    </source>
</evidence>
<evidence type="ECO:0000313" key="13">
    <source>
        <dbReference type="Proteomes" id="UP000470771"/>
    </source>
</evidence>
<feature type="domain" description="MotA/TolQ/ExbB proton channel" evidence="11">
    <location>
        <begin position="143"/>
        <end position="261"/>
    </location>
</feature>
<evidence type="ECO:0000313" key="12">
    <source>
        <dbReference type="EMBL" id="NBG65196.1"/>
    </source>
</evidence>
<proteinExistence type="inferred from homology"/>
<evidence type="ECO:0000256" key="7">
    <source>
        <dbReference type="ARBA" id="ARBA00023136"/>
    </source>
</evidence>
<dbReference type="GO" id="GO:0017038">
    <property type="term" value="P:protein import"/>
    <property type="evidence" value="ECO:0007669"/>
    <property type="project" value="TreeGrafter"/>
</dbReference>